<proteinExistence type="predicted"/>
<accession>A0A5B2UTB9</accession>
<evidence type="ECO:0000313" key="4">
    <source>
        <dbReference type="Proteomes" id="UP000325296"/>
    </source>
</evidence>
<dbReference type="InterPro" id="IPR014507">
    <property type="entry name" value="Baseplate_assembly_J_pred"/>
</dbReference>
<dbReference type="Proteomes" id="UP000199620">
    <property type="component" value="Chromosome I"/>
</dbReference>
<dbReference type="EMBL" id="LT629800">
    <property type="protein sequence ID" value="SDV03162.1"/>
    <property type="molecule type" value="Genomic_DNA"/>
</dbReference>
<evidence type="ECO:0000313" key="2">
    <source>
        <dbReference type="EMBL" id="SDV03162.1"/>
    </source>
</evidence>
<protein>
    <submittedName>
        <fullName evidence="1">Baseplate J protein</fullName>
    </submittedName>
    <submittedName>
        <fullName evidence="2">Phage-related baseplate assembly protein</fullName>
    </submittedName>
</protein>
<evidence type="ECO:0000313" key="1">
    <source>
        <dbReference type="EMBL" id="KAA2230046.1"/>
    </source>
</evidence>
<dbReference type="PIRSF" id="PIRSF020481">
    <property type="entry name" value="BAP"/>
    <property type="match status" value="1"/>
</dbReference>
<organism evidence="1 4">
    <name type="scientific">Pseudomonas brenneri</name>
    <dbReference type="NCBI Taxonomy" id="129817"/>
    <lineage>
        <taxon>Bacteria</taxon>
        <taxon>Pseudomonadati</taxon>
        <taxon>Pseudomonadota</taxon>
        <taxon>Gammaproteobacteria</taxon>
        <taxon>Pseudomonadales</taxon>
        <taxon>Pseudomonadaceae</taxon>
        <taxon>Pseudomonas</taxon>
    </lineage>
</organism>
<name>A0A5B2UTB9_9PSED</name>
<gene>
    <name evidence="1" type="ORF">F1720_12360</name>
    <name evidence="2" type="ORF">SAMN04490181_3333</name>
</gene>
<reference evidence="2 3" key="1">
    <citation type="submission" date="2016-10" db="EMBL/GenBank/DDBJ databases">
        <authorList>
            <person name="Varghese N."/>
            <person name="Submissions S."/>
        </authorList>
    </citation>
    <scope>NUCLEOTIDE SEQUENCE [LARGE SCALE GENOMIC DNA]</scope>
    <source>
        <strain evidence="2 3">BS2771</strain>
    </source>
</reference>
<keyword evidence="3" id="KW-1185">Reference proteome</keyword>
<dbReference type="OrthoDB" id="9793802at2"/>
<dbReference type="AlphaFoldDB" id="A0A5B2UTB9"/>
<dbReference type="Proteomes" id="UP000325296">
    <property type="component" value="Unassembled WGS sequence"/>
</dbReference>
<sequence>MSMLIPGQNQLAPPDLIAVDEFEPLLAQFKAFVVDYVATRAPQSAAKLKVSLDNESELLTLALEAFCVRLQTHERKYNARIQQMLAWWATGSNLDARLADMGLERQVLDPGDPAAFPPVPPTLESDDDARLRYYLAPHAPAAGSRMQYRREVFTLGERPVVKVQSAAAGVVTVSYTFDPDGYAAQVKDGNARRTAPGEVMVTVLSRSGNGTPSTDLLDGVRRHFARPDVRPETDWVTVQGAQIVPYKIRVVARINAGPDSGLTQVAAQQLLQRYAESCHRLEGRVDPSWIDYTIHTAGATQLEILEPLAPIITTAFQAPYCTGVEVQVLTL</sequence>
<dbReference type="EMBL" id="VUOL01000006">
    <property type="protein sequence ID" value="KAA2230046.1"/>
    <property type="molecule type" value="Genomic_DNA"/>
</dbReference>
<evidence type="ECO:0000313" key="3">
    <source>
        <dbReference type="Proteomes" id="UP000199620"/>
    </source>
</evidence>
<dbReference type="RefSeq" id="WP_032858412.1">
    <property type="nucleotide sequence ID" value="NZ_BMNU01000002.1"/>
</dbReference>
<reference evidence="1 4" key="2">
    <citation type="submission" date="2019-09" db="EMBL/GenBank/DDBJ databases">
        <title>Draft genome sequence of Pseudomonas brenneri CCUG 51514(T).</title>
        <authorList>
            <person name="Tunovic T."/>
            <person name="Pineiro-Iglesias B."/>
            <person name="Unosson C."/>
            <person name="Inganas E."/>
            <person name="Ohlen M."/>
            <person name="Cardew S."/>
            <person name="Jensie-Markopoulos S."/>
            <person name="Salva-Serra F."/>
            <person name="Jaen-Luchoro D."/>
            <person name="Svensson-Stadler L."/>
            <person name="Chun J."/>
            <person name="Moore E."/>
        </authorList>
    </citation>
    <scope>NUCLEOTIDE SEQUENCE [LARGE SCALE GENOMIC DNA]</scope>
    <source>
        <strain evidence="1 4">CCUG 51514</strain>
    </source>
</reference>